<dbReference type="Pfam" id="PF00501">
    <property type="entry name" value="AMP-binding"/>
    <property type="match status" value="1"/>
</dbReference>
<dbReference type="EMBL" id="ML995912">
    <property type="protein sequence ID" value="KAF2764710.1"/>
    <property type="molecule type" value="Genomic_DNA"/>
</dbReference>
<evidence type="ECO:0000256" key="1">
    <source>
        <dbReference type="ARBA" id="ARBA00022450"/>
    </source>
</evidence>
<keyword evidence="2" id="KW-0597">Phosphoprotein</keyword>
<dbReference type="SUPFAM" id="SSF56801">
    <property type="entry name" value="Acetyl-CoA synthetase-like"/>
    <property type="match status" value="1"/>
</dbReference>
<dbReference type="InterPro" id="IPR042099">
    <property type="entry name" value="ANL_N_sf"/>
</dbReference>
<dbReference type="InterPro" id="IPR000873">
    <property type="entry name" value="AMP-dep_synth/lig_dom"/>
</dbReference>
<keyword evidence="1" id="KW-0596">Phosphopantetheine</keyword>
<dbReference type="GO" id="GO:0005737">
    <property type="term" value="C:cytoplasm"/>
    <property type="evidence" value="ECO:0007669"/>
    <property type="project" value="TreeGrafter"/>
</dbReference>
<evidence type="ECO:0000313" key="5">
    <source>
        <dbReference type="Proteomes" id="UP000799436"/>
    </source>
</evidence>
<dbReference type="GO" id="GO:0044550">
    <property type="term" value="P:secondary metabolite biosynthetic process"/>
    <property type="evidence" value="ECO:0007669"/>
    <property type="project" value="TreeGrafter"/>
</dbReference>
<protein>
    <submittedName>
        <fullName evidence="4">Acetyl-CoA synthetase-like protein</fullName>
    </submittedName>
</protein>
<proteinExistence type="predicted"/>
<evidence type="ECO:0000259" key="3">
    <source>
        <dbReference type="Pfam" id="PF00501"/>
    </source>
</evidence>
<dbReference type="AlphaFoldDB" id="A0A6G1KWB9"/>
<feature type="non-terminal residue" evidence="4">
    <location>
        <position position="179"/>
    </location>
</feature>
<evidence type="ECO:0000313" key="4">
    <source>
        <dbReference type="EMBL" id="KAF2764710.1"/>
    </source>
</evidence>
<dbReference type="OrthoDB" id="3753210at2759"/>
<gene>
    <name evidence="4" type="ORF">EJ03DRAFT_258791</name>
</gene>
<dbReference type="GO" id="GO:0043041">
    <property type="term" value="P:amino acid activation for nonribosomal peptide biosynthetic process"/>
    <property type="evidence" value="ECO:0007669"/>
    <property type="project" value="TreeGrafter"/>
</dbReference>
<accession>A0A6G1KWB9</accession>
<reference evidence="4" key="1">
    <citation type="journal article" date="2020" name="Stud. Mycol.">
        <title>101 Dothideomycetes genomes: a test case for predicting lifestyles and emergence of pathogens.</title>
        <authorList>
            <person name="Haridas S."/>
            <person name="Albert R."/>
            <person name="Binder M."/>
            <person name="Bloem J."/>
            <person name="Labutti K."/>
            <person name="Salamov A."/>
            <person name="Andreopoulos B."/>
            <person name="Baker S."/>
            <person name="Barry K."/>
            <person name="Bills G."/>
            <person name="Bluhm B."/>
            <person name="Cannon C."/>
            <person name="Castanera R."/>
            <person name="Culley D."/>
            <person name="Daum C."/>
            <person name="Ezra D."/>
            <person name="Gonzalez J."/>
            <person name="Henrissat B."/>
            <person name="Kuo A."/>
            <person name="Liang C."/>
            <person name="Lipzen A."/>
            <person name="Lutzoni F."/>
            <person name="Magnuson J."/>
            <person name="Mondo S."/>
            <person name="Nolan M."/>
            <person name="Ohm R."/>
            <person name="Pangilinan J."/>
            <person name="Park H.-J."/>
            <person name="Ramirez L."/>
            <person name="Alfaro M."/>
            <person name="Sun H."/>
            <person name="Tritt A."/>
            <person name="Yoshinaga Y."/>
            <person name="Zwiers L.-H."/>
            <person name="Turgeon B."/>
            <person name="Goodwin S."/>
            <person name="Spatafora J."/>
            <person name="Crous P."/>
            <person name="Grigoriev I."/>
        </authorList>
    </citation>
    <scope>NUCLEOTIDE SEQUENCE</scope>
    <source>
        <strain evidence="4">CBS 116005</strain>
    </source>
</reference>
<feature type="domain" description="AMP-dependent synthetase/ligase" evidence="3">
    <location>
        <begin position="51"/>
        <end position="147"/>
    </location>
</feature>
<dbReference type="GO" id="GO:0031177">
    <property type="term" value="F:phosphopantetheine binding"/>
    <property type="evidence" value="ECO:0007669"/>
    <property type="project" value="TreeGrafter"/>
</dbReference>
<dbReference type="PANTHER" id="PTHR45527">
    <property type="entry name" value="NONRIBOSOMAL PEPTIDE SYNTHETASE"/>
    <property type="match status" value="1"/>
</dbReference>
<organism evidence="4 5">
    <name type="scientific">Teratosphaeria nubilosa</name>
    <dbReference type="NCBI Taxonomy" id="161662"/>
    <lineage>
        <taxon>Eukaryota</taxon>
        <taxon>Fungi</taxon>
        <taxon>Dikarya</taxon>
        <taxon>Ascomycota</taxon>
        <taxon>Pezizomycotina</taxon>
        <taxon>Dothideomycetes</taxon>
        <taxon>Dothideomycetidae</taxon>
        <taxon>Mycosphaerellales</taxon>
        <taxon>Teratosphaeriaceae</taxon>
        <taxon>Teratosphaeria</taxon>
    </lineage>
</organism>
<dbReference type="Proteomes" id="UP000799436">
    <property type="component" value="Unassembled WGS sequence"/>
</dbReference>
<feature type="non-terminal residue" evidence="4">
    <location>
        <position position="1"/>
    </location>
</feature>
<name>A0A6G1KWB9_9PEZI</name>
<sequence>LSSTFRDILHSVVELPATRISSLPLVSGLERTIPELGFADPGIGLSVCDAFREQVAANPDRIAVKDAAHELTYSQLDHQARLVSVWLSQRRLAPETMVGVVIPRSVQAIVVYLGVLRANYAYVPLDIKSPAERLKGMLSSISDRPLLLYGPDLAPLALQLTNAECVSVSRLLAEAAEVR</sequence>
<dbReference type="PANTHER" id="PTHR45527:SF1">
    <property type="entry name" value="FATTY ACID SYNTHASE"/>
    <property type="match status" value="1"/>
</dbReference>
<evidence type="ECO:0000256" key="2">
    <source>
        <dbReference type="ARBA" id="ARBA00022553"/>
    </source>
</evidence>
<keyword evidence="5" id="KW-1185">Reference proteome</keyword>
<dbReference type="Gene3D" id="3.40.50.12780">
    <property type="entry name" value="N-terminal domain of ligase-like"/>
    <property type="match status" value="1"/>
</dbReference>